<dbReference type="EMBL" id="UGJF01000002">
    <property type="protein sequence ID" value="STQ88945.1"/>
    <property type="molecule type" value="Genomic_DNA"/>
</dbReference>
<feature type="chain" id="PRO_5017004254" evidence="1">
    <location>
        <begin position="22"/>
        <end position="234"/>
    </location>
</feature>
<dbReference type="InterPro" id="IPR036249">
    <property type="entry name" value="Thioredoxin-like_sf"/>
</dbReference>
<name>A0A377Q2D7_9HELI</name>
<evidence type="ECO:0000313" key="3">
    <source>
        <dbReference type="Proteomes" id="UP000255269"/>
    </source>
</evidence>
<keyword evidence="2" id="KW-0413">Isomerase</keyword>
<gene>
    <name evidence="2" type="ORF">NCTC13156_01752</name>
</gene>
<dbReference type="RefSeq" id="WP_115057336.1">
    <property type="nucleotide sequence ID" value="NZ_UGJF01000002.1"/>
</dbReference>
<organism evidence="2 3">
    <name type="scientific">Helicobacter pullorum</name>
    <dbReference type="NCBI Taxonomy" id="35818"/>
    <lineage>
        <taxon>Bacteria</taxon>
        <taxon>Pseudomonadati</taxon>
        <taxon>Campylobacterota</taxon>
        <taxon>Epsilonproteobacteria</taxon>
        <taxon>Campylobacterales</taxon>
        <taxon>Helicobacteraceae</taxon>
        <taxon>Helicobacter</taxon>
    </lineage>
</organism>
<evidence type="ECO:0000313" key="2">
    <source>
        <dbReference type="EMBL" id="STQ88945.1"/>
    </source>
</evidence>
<proteinExistence type="predicted"/>
<protein>
    <submittedName>
        <fullName evidence="2">Putative disulfide isomerase</fullName>
    </submittedName>
</protein>
<dbReference type="GO" id="GO:0016853">
    <property type="term" value="F:isomerase activity"/>
    <property type="evidence" value="ECO:0007669"/>
    <property type="project" value="UniProtKB-KW"/>
</dbReference>
<keyword evidence="1" id="KW-0732">Signal</keyword>
<feature type="signal peptide" evidence="1">
    <location>
        <begin position="1"/>
        <end position="21"/>
    </location>
</feature>
<reference evidence="2 3" key="1">
    <citation type="submission" date="2018-06" db="EMBL/GenBank/DDBJ databases">
        <authorList>
            <consortium name="Pathogen Informatics"/>
            <person name="Doyle S."/>
        </authorList>
    </citation>
    <scope>NUCLEOTIDE SEQUENCE [LARGE SCALE GENOMIC DNA]</scope>
    <source>
        <strain evidence="2 3">NCTC13156</strain>
    </source>
</reference>
<evidence type="ECO:0000256" key="1">
    <source>
        <dbReference type="SAM" id="SignalP"/>
    </source>
</evidence>
<dbReference type="Proteomes" id="UP000255269">
    <property type="component" value="Unassembled WGS sequence"/>
</dbReference>
<dbReference type="SUPFAM" id="SSF52833">
    <property type="entry name" value="Thioredoxin-like"/>
    <property type="match status" value="1"/>
</dbReference>
<accession>A0A377Q2D7</accession>
<dbReference type="Gene3D" id="3.40.30.10">
    <property type="entry name" value="Glutaredoxin"/>
    <property type="match status" value="1"/>
</dbReference>
<sequence length="234" mass="26917">MIKKITYLTLGLAFSFNSLNASDYSDEVLKYYAQVLAKIKGAEVKYVDTDTYKGYEVVNVEILKGGKKQKHFMFVKDGLLFNDVLDLKTMKSYRETFKGDEFIKIAKANKEYLQIGSNANEVMWIFLDIECPYCKSHSEKLTELSKNKQINLVFLNVVGTEYGIIKTVNLEKEFKKAKNTEDKIKIIQKYFNYTKNDLSASDEEKKKIIERSDKYGNSGLEYVPFIIDKGGSSK</sequence>
<dbReference type="AlphaFoldDB" id="A0A377Q2D7"/>